<keyword evidence="3" id="KW-1185">Reference proteome</keyword>
<organism evidence="2 3">
    <name type="scientific">Nematostella vectensis</name>
    <name type="common">Starlet sea anemone</name>
    <dbReference type="NCBI Taxonomy" id="45351"/>
    <lineage>
        <taxon>Eukaryota</taxon>
        <taxon>Metazoa</taxon>
        <taxon>Cnidaria</taxon>
        <taxon>Anthozoa</taxon>
        <taxon>Hexacorallia</taxon>
        <taxon>Actiniaria</taxon>
        <taxon>Edwardsiidae</taxon>
        <taxon>Nematostella</taxon>
    </lineage>
</organism>
<dbReference type="EMBL" id="DS469543">
    <property type="protein sequence ID" value="EDO44533.1"/>
    <property type="molecule type" value="Genomic_DNA"/>
</dbReference>
<gene>
    <name evidence="2" type="ORF">NEMVEDRAFT_v1g202660</name>
</gene>
<dbReference type="InterPro" id="IPR029195">
    <property type="entry name" value="HCFC1R1"/>
</dbReference>
<feature type="region of interest" description="Disordered" evidence="1">
    <location>
        <begin position="163"/>
        <end position="189"/>
    </location>
</feature>
<evidence type="ECO:0000313" key="2">
    <source>
        <dbReference type="EMBL" id="EDO44533.1"/>
    </source>
</evidence>
<dbReference type="HOGENOM" id="CLU_954107_0_0_1"/>
<evidence type="ECO:0000313" key="3">
    <source>
        <dbReference type="Proteomes" id="UP000001593"/>
    </source>
</evidence>
<sequence length="292" mass="31523">MDNNNNLPYGAMHGQSVNLLTQGTRPSQAAAFDPLAVARNVNLAGPERRSFVDPRPWVGNGGMVQSTSPLGVIAGQPVAPHVPYINTQSIVDGVSSPQPGVNNSHIVQGAVMGLQGPITRQFTPSWTLNMPGPSPKQFISEEKMAAKMHDLCISNDHTYYSSGLTPPWNPTSDNKTPKEDGSDDEGMSEGQQMFSLAPGIKEILTKENALLPQAILDQINKPCLAIIPWKPPENVLNTTGFYFGQNKTDDEKARDNENGRNEEIDTGTAGLVSGVDHVEVVGDTFDFDDMDL</sequence>
<reference evidence="2 3" key="1">
    <citation type="journal article" date="2007" name="Science">
        <title>Sea anemone genome reveals ancestral eumetazoan gene repertoire and genomic organization.</title>
        <authorList>
            <person name="Putnam N.H."/>
            <person name="Srivastava M."/>
            <person name="Hellsten U."/>
            <person name="Dirks B."/>
            <person name="Chapman J."/>
            <person name="Salamov A."/>
            <person name="Terry A."/>
            <person name="Shapiro H."/>
            <person name="Lindquist E."/>
            <person name="Kapitonov V.V."/>
            <person name="Jurka J."/>
            <person name="Genikhovich G."/>
            <person name="Grigoriev I.V."/>
            <person name="Lucas S.M."/>
            <person name="Steele R.E."/>
            <person name="Finnerty J.R."/>
            <person name="Technau U."/>
            <person name="Martindale M.Q."/>
            <person name="Rokhsar D.S."/>
        </authorList>
    </citation>
    <scope>NUCLEOTIDE SEQUENCE [LARGE SCALE GENOMIC DNA]</scope>
    <source>
        <strain evidence="3">CH2 X CH6</strain>
    </source>
</reference>
<feature type="compositionally biased region" description="Polar residues" evidence="1">
    <location>
        <begin position="163"/>
        <end position="174"/>
    </location>
</feature>
<protein>
    <submittedName>
        <fullName evidence="2">Uncharacterized protein</fullName>
    </submittedName>
</protein>
<evidence type="ECO:0000256" key="1">
    <source>
        <dbReference type="SAM" id="MobiDB-lite"/>
    </source>
</evidence>
<dbReference type="PANTHER" id="PTHR16246:SF2">
    <property type="entry name" value="HOST CELL FACTOR C1 REGULATOR 1"/>
    <property type="match status" value="1"/>
</dbReference>
<name>A7RV95_NEMVE</name>
<dbReference type="InParanoid" id="A7RV95"/>
<dbReference type="PANTHER" id="PTHR16246">
    <property type="entry name" value="HOST CELL FACTOR C1 REGULATOR 1"/>
    <property type="match status" value="1"/>
</dbReference>
<dbReference type="AlphaFoldDB" id="A7RV95"/>
<feature type="region of interest" description="Disordered" evidence="1">
    <location>
        <begin position="246"/>
        <end position="267"/>
    </location>
</feature>
<proteinExistence type="predicted"/>
<feature type="compositionally biased region" description="Basic and acidic residues" evidence="1">
    <location>
        <begin position="247"/>
        <end position="263"/>
    </location>
</feature>
<accession>A7RV95</accession>
<dbReference type="Proteomes" id="UP000001593">
    <property type="component" value="Unassembled WGS sequence"/>
</dbReference>